<keyword evidence="3" id="KW-0238">DNA-binding</keyword>
<keyword evidence="2" id="KW-0805">Transcription regulation</keyword>
<dbReference type="Proteomes" id="UP000607653">
    <property type="component" value="Unassembled WGS sequence"/>
</dbReference>
<dbReference type="InterPro" id="IPR004827">
    <property type="entry name" value="bZIP"/>
</dbReference>
<evidence type="ECO:0000256" key="2">
    <source>
        <dbReference type="ARBA" id="ARBA00023015"/>
    </source>
</evidence>
<evidence type="ECO:0000259" key="7">
    <source>
        <dbReference type="PROSITE" id="PS50217"/>
    </source>
</evidence>
<comment type="subcellular location">
    <subcellularLocation>
        <location evidence="1">Nucleus</location>
    </subcellularLocation>
</comment>
<comment type="caution">
    <text evidence="8">The sequence shown here is derived from an EMBL/GenBank/DDBJ whole genome shotgun (WGS) entry which is preliminary data.</text>
</comment>
<gene>
    <name evidence="8" type="ORF">HUJ06_018163</name>
</gene>
<dbReference type="InterPro" id="IPR045314">
    <property type="entry name" value="bZIP_plant_GBF1"/>
</dbReference>
<reference evidence="8 9" key="1">
    <citation type="journal article" date="2020" name="Mol. Biol. Evol.">
        <title>Distinct Expression and Methylation Patterns for Genes with Different Fates following a Single Whole-Genome Duplication in Flowering Plants.</title>
        <authorList>
            <person name="Shi T."/>
            <person name="Rahmani R.S."/>
            <person name="Gugger P.F."/>
            <person name="Wang M."/>
            <person name="Li H."/>
            <person name="Zhang Y."/>
            <person name="Li Z."/>
            <person name="Wang Q."/>
            <person name="Van de Peer Y."/>
            <person name="Marchal K."/>
            <person name="Chen J."/>
        </authorList>
    </citation>
    <scope>NUCLEOTIDE SEQUENCE [LARGE SCALE GENOMIC DNA]</scope>
    <source>
        <tissue evidence="8">Leaf</tissue>
    </source>
</reference>
<evidence type="ECO:0000313" key="9">
    <source>
        <dbReference type="Proteomes" id="UP000607653"/>
    </source>
</evidence>
<dbReference type="PROSITE" id="PS00036">
    <property type="entry name" value="BZIP_BASIC"/>
    <property type="match status" value="1"/>
</dbReference>
<dbReference type="PANTHER" id="PTHR45764">
    <property type="entry name" value="BZIP TRANSCRIPTION FACTOR 44"/>
    <property type="match status" value="1"/>
</dbReference>
<evidence type="ECO:0000256" key="1">
    <source>
        <dbReference type="ARBA" id="ARBA00004123"/>
    </source>
</evidence>
<accession>A0A822ZZH1</accession>
<organism evidence="8 9">
    <name type="scientific">Nelumbo nucifera</name>
    <name type="common">Sacred lotus</name>
    <dbReference type="NCBI Taxonomy" id="4432"/>
    <lineage>
        <taxon>Eukaryota</taxon>
        <taxon>Viridiplantae</taxon>
        <taxon>Streptophyta</taxon>
        <taxon>Embryophyta</taxon>
        <taxon>Tracheophyta</taxon>
        <taxon>Spermatophyta</taxon>
        <taxon>Magnoliopsida</taxon>
        <taxon>Proteales</taxon>
        <taxon>Nelumbonaceae</taxon>
        <taxon>Nelumbo</taxon>
    </lineage>
</organism>
<dbReference type="PROSITE" id="PS50217">
    <property type="entry name" value="BZIP"/>
    <property type="match status" value="1"/>
</dbReference>
<dbReference type="Gene3D" id="1.20.5.170">
    <property type="match status" value="1"/>
</dbReference>
<feature type="region of interest" description="Disordered" evidence="6">
    <location>
        <begin position="31"/>
        <end position="78"/>
    </location>
</feature>
<name>A0A822ZZH1_NELNU</name>
<feature type="compositionally biased region" description="Basic and acidic residues" evidence="6">
    <location>
        <begin position="47"/>
        <end position="58"/>
    </location>
</feature>
<evidence type="ECO:0000313" key="8">
    <source>
        <dbReference type="EMBL" id="DAD48226.1"/>
    </source>
</evidence>
<proteinExistence type="predicted"/>
<evidence type="ECO:0000256" key="3">
    <source>
        <dbReference type="ARBA" id="ARBA00023125"/>
    </source>
</evidence>
<dbReference type="Pfam" id="PF00170">
    <property type="entry name" value="bZIP_1"/>
    <property type="match status" value="1"/>
</dbReference>
<dbReference type="GO" id="GO:0005634">
    <property type="term" value="C:nucleus"/>
    <property type="evidence" value="ECO:0007669"/>
    <property type="project" value="UniProtKB-SubCell"/>
</dbReference>
<dbReference type="GO" id="GO:0003700">
    <property type="term" value="F:DNA-binding transcription factor activity"/>
    <property type="evidence" value="ECO:0007669"/>
    <property type="project" value="InterPro"/>
</dbReference>
<dbReference type="PANTHER" id="PTHR45764:SF21">
    <property type="entry name" value="OS03G0770000 PROTEIN"/>
    <property type="match status" value="1"/>
</dbReference>
<evidence type="ECO:0000256" key="4">
    <source>
        <dbReference type="ARBA" id="ARBA00023163"/>
    </source>
</evidence>
<dbReference type="GO" id="GO:0046982">
    <property type="term" value="F:protein heterodimerization activity"/>
    <property type="evidence" value="ECO:0007669"/>
    <property type="project" value="UniProtKB-ARBA"/>
</dbReference>
<dbReference type="GO" id="GO:0003677">
    <property type="term" value="F:DNA binding"/>
    <property type="evidence" value="ECO:0007669"/>
    <property type="project" value="UniProtKB-KW"/>
</dbReference>
<feature type="compositionally biased region" description="Polar residues" evidence="6">
    <location>
        <begin position="31"/>
        <end position="46"/>
    </location>
</feature>
<dbReference type="SMART" id="SM00338">
    <property type="entry name" value="BRLZ"/>
    <property type="match status" value="1"/>
</dbReference>
<dbReference type="InterPro" id="IPR046347">
    <property type="entry name" value="bZIP_sf"/>
</dbReference>
<dbReference type="FunFam" id="1.20.5.170:FF:000020">
    <property type="entry name" value="BZIP transcription factor"/>
    <property type="match status" value="1"/>
</dbReference>
<sequence>MLPDFDLPPCPVFEGGFTPWESQEFVSLFQTPLKQENSANSNSGSDEPNRAVSAEDERKRRRMISNRESARRSRMRKQKHLEDLRDQLNRLRVENGEITTRLGIITRNCHLIRRDNDRLKSESVLLRQRLSDISRILLYRQLQQFSSPSLCPSTNRPLNLNYNNGLHLIP</sequence>
<feature type="domain" description="BZIP" evidence="7">
    <location>
        <begin position="56"/>
        <end position="119"/>
    </location>
</feature>
<dbReference type="AlphaFoldDB" id="A0A822ZZH1"/>
<dbReference type="CDD" id="cd14702">
    <property type="entry name" value="bZIP_plant_GBF1"/>
    <property type="match status" value="1"/>
</dbReference>
<dbReference type="EMBL" id="DUZY01000008">
    <property type="protein sequence ID" value="DAD48226.1"/>
    <property type="molecule type" value="Genomic_DNA"/>
</dbReference>
<evidence type="ECO:0000256" key="6">
    <source>
        <dbReference type="SAM" id="MobiDB-lite"/>
    </source>
</evidence>
<evidence type="ECO:0000256" key="5">
    <source>
        <dbReference type="ARBA" id="ARBA00023242"/>
    </source>
</evidence>
<keyword evidence="5" id="KW-0539">Nucleus</keyword>
<keyword evidence="9" id="KW-1185">Reference proteome</keyword>
<dbReference type="SUPFAM" id="SSF57959">
    <property type="entry name" value="Leucine zipper domain"/>
    <property type="match status" value="1"/>
</dbReference>
<protein>
    <recommendedName>
        <fullName evidence="7">BZIP domain-containing protein</fullName>
    </recommendedName>
</protein>
<keyword evidence="4" id="KW-0804">Transcription</keyword>